<dbReference type="InterPro" id="IPR036390">
    <property type="entry name" value="WH_DNA-bd_sf"/>
</dbReference>
<accession>A0A8J8TEX0</accession>
<dbReference type="Proteomes" id="UP000752814">
    <property type="component" value="Unassembled WGS sequence"/>
</dbReference>
<dbReference type="Gene3D" id="1.10.10.10">
    <property type="entry name" value="Winged helix-like DNA-binding domain superfamily/Winged helix DNA-binding domain"/>
    <property type="match status" value="1"/>
</dbReference>
<gene>
    <name evidence="1" type="ORF">A3207_06205</name>
</gene>
<proteinExistence type="predicted"/>
<sequence length="92" mass="10803">MELDKHQQAMIKHLFKNGRMKKSEVYTVVPTGGNRDRKLDEMKSWGFVTYDIRKYENNTTFVELTEKGKMIAQRLIEIDQISEGKVPENQVL</sequence>
<dbReference type="AlphaFoldDB" id="A0A8J8TEX0"/>
<reference evidence="1" key="1">
    <citation type="submission" date="2016-03" db="EMBL/GenBank/DDBJ databases">
        <authorList>
            <person name="Borrel G."/>
            <person name="Mccann A."/>
            <person name="O'Toole P.W."/>
        </authorList>
    </citation>
    <scope>NUCLEOTIDE SEQUENCE</scope>
    <source>
        <strain evidence="1">183</strain>
    </source>
</reference>
<comment type="caution">
    <text evidence="1">The sequence shown here is derived from an EMBL/GenBank/DDBJ whole genome shotgun (WGS) entry which is preliminary data.</text>
</comment>
<evidence type="ECO:0000313" key="1">
    <source>
        <dbReference type="EMBL" id="TQS83919.1"/>
    </source>
</evidence>
<name>A0A8J8TEX0_9ARCH</name>
<evidence type="ECO:0000313" key="2">
    <source>
        <dbReference type="Proteomes" id="UP000752814"/>
    </source>
</evidence>
<organism evidence="1 2">
    <name type="scientific">Candidatus Methanomassiliicoccus intestinalis</name>
    <dbReference type="NCBI Taxonomy" id="1406512"/>
    <lineage>
        <taxon>Archaea</taxon>
        <taxon>Methanobacteriati</taxon>
        <taxon>Thermoplasmatota</taxon>
        <taxon>Thermoplasmata</taxon>
        <taxon>Methanomassiliicoccales</taxon>
        <taxon>Methanomassiliicoccaceae</taxon>
        <taxon>Methanomassiliicoccus</taxon>
    </lineage>
</organism>
<dbReference type="InterPro" id="IPR036388">
    <property type="entry name" value="WH-like_DNA-bd_sf"/>
</dbReference>
<dbReference type="EMBL" id="LVVT01000007">
    <property type="protein sequence ID" value="TQS83919.1"/>
    <property type="molecule type" value="Genomic_DNA"/>
</dbReference>
<protein>
    <submittedName>
        <fullName evidence="1">Uncharacterized protein</fullName>
    </submittedName>
</protein>
<dbReference type="SUPFAM" id="SSF46785">
    <property type="entry name" value="Winged helix' DNA-binding domain"/>
    <property type="match status" value="1"/>
</dbReference>